<dbReference type="InterPro" id="IPR050287">
    <property type="entry name" value="MTA/SAH_deaminase"/>
</dbReference>
<protein>
    <submittedName>
        <fullName evidence="3">S-triazine hydrolase</fullName>
        <ecNumber evidence="3">3.8.1.-</ecNumber>
    </submittedName>
</protein>
<keyword evidence="1 3" id="KW-0378">Hydrolase</keyword>
<feature type="domain" description="Amidohydrolase-related" evidence="2">
    <location>
        <begin position="1"/>
        <end position="203"/>
    </location>
</feature>
<dbReference type="Gene3D" id="3.20.20.140">
    <property type="entry name" value="Metal-dependent hydrolases"/>
    <property type="match status" value="1"/>
</dbReference>
<dbReference type="InterPro" id="IPR011059">
    <property type="entry name" value="Metal-dep_hydrolase_composite"/>
</dbReference>
<dbReference type="EC" id="3.8.1.-" evidence="3"/>
<proteinExistence type="predicted"/>
<gene>
    <name evidence="3" type="primary">trzA_2</name>
    <name evidence="3" type="ORF">SDC9_131006</name>
</gene>
<dbReference type="SUPFAM" id="SSF51556">
    <property type="entry name" value="Metallo-dependent hydrolases"/>
    <property type="match status" value="1"/>
</dbReference>
<name>A0A645D3H7_9ZZZZ</name>
<accession>A0A645D3H7</accession>
<dbReference type="PANTHER" id="PTHR43794:SF11">
    <property type="entry name" value="AMIDOHYDROLASE-RELATED DOMAIN-CONTAINING PROTEIN"/>
    <property type="match status" value="1"/>
</dbReference>
<dbReference type="InterPro" id="IPR006680">
    <property type="entry name" value="Amidohydro-rel"/>
</dbReference>
<dbReference type="EMBL" id="VSSQ01032622">
    <property type="protein sequence ID" value="MPM83936.1"/>
    <property type="molecule type" value="Genomic_DNA"/>
</dbReference>
<dbReference type="AlphaFoldDB" id="A0A645D3H7"/>
<sequence length="235" mass="26187">MLLHTHISETQDENDQIFAKYGKTPTQWLESLGVLENHVLAAHSIHLDEADMRIYAKRNIHASYNPVSNLKLVSGRMPYRTLREHGVQVSIGTDGAQSNNSMDLLRDLRTGALIQKLAENDATLFNAREMVRLATIEGAVALRLDGQIGSLEPGKRADYIVLDTKSPRLVPLHRESLSNLYSTVAYSACGADVRDMAVNGKWVMKDREILTMDCDSVRNDAQEASEYLVLHSARA</sequence>
<dbReference type="PANTHER" id="PTHR43794">
    <property type="entry name" value="AMINOHYDROLASE SSNA-RELATED"/>
    <property type="match status" value="1"/>
</dbReference>
<evidence type="ECO:0000313" key="3">
    <source>
        <dbReference type="EMBL" id="MPM83936.1"/>
    </source>
</evidence>
<dbReference type="Pfam" id="PF01979">
    <property type="entry name" value="Amidohydro_1"/>
    <property type="match status" value="1"/>
</dbReference>
<evidence type="ECO:0000256" key="1">
    <source>
        <dbReference type="ARBA" id="ARBA00022801"/>
    </source>
</evidence>
<reference evidence="3" key="1">
    <citation type="submission" date="2019-08" db="EMBL/GenBank/DDBJ databases">
        <authorList>
            <person name="Kucharzyk K."/>
            <person name="Murdoch R.W."/>
            <person name="Higgins S."/>
            <person name="Loffler F."/>
        </authorList>
    </citation>
    <scope>NUCLEOTIDE SEQUENCE</scope>
</reference>
<comment type="caution">
    <text evidence="3">The sequence shown here is derived from an EMBL/GenBank/DDBJ whole genome shotgun (WGS) entry which is preliminary data.</text>
</comment>
<evidence type="ECO:0000259" key="2">
    <source>
        <dbReference type="Pfam" id="PF01979"/>
    </source>
</evidence>
<dbReference type="InterPro" id="IPR032466">
    <property type="entry name" value="Metal_Hydrolase"/>
</dbReference>
<organism evidence="3">
    <name type="scientific">bioreactor metagenome</name>
    <dbReference type="NCBI Taxonomy" id="1076179"/>
    <lineage>
        <taxon>unclassified sequences</taxon>
        <taxon>metagenomes</taxon>
        <taxon>ecological metagenomes</taxon>
    </lineage>
</organism>
<dbReference type="GO" id="GO:0016810">
    <property type="term" value="F:hydrolase activity, acting on carbon-nitrogen (but not peptide) bonds"/>
    <property type="evidence" value="ECO:0007669"/>
    <property type="project" value="InterPro"/>
</dbReference>
<dbReference type="SUPFAM" id="SSF51338">
    <property type="entry name" value="Composite domain of metallo-dependent hydrolases"/>
    <property type="match status" value="1"/>
</dbReference>